<evidence type="ECO:0000313" key="1">
    <source>
        <dbReference type="EMBL" id="KAJ1120005.1"/>
    </source>
</evidence>
<keyword evidence="2" id="KW-1185">Reference proteome</keyword>
<name>A0AAV7P489_PLEWA</name>
<organism evidence="1 2">
    <name type="scientific">Pleurodeles waltl</name>
    <name type="common">Iberian ribbed newt</name>
    <dbReference type="NCBI Taxonomy" id="8319"/>
    <lineage>
        <taxon>Eukaryota</taxon>
        <taxon>Metazoa</taxon>
        <taxon>Chordata</taxon>
        <taxon>Craniata</taxon>
        <taxon>Vertebrata</taxon>
        <taxon>Euteleostomi</taxon>
        <taxon>Amphibia</taxon>
        <taxon>Batrachia</taxon>
        <taxon>Caudata</taxon>
        <taxon>Salamandroidea</taxon>
        <taxon>Salamandridae</taxon>
        <taxon>Pleurodelinae</taxon>
        <taxon>Pleurodeles</taxon>
    </lineage>
</organism>
<dbReference type="Proteomes" id="UP001066276">
    <property type="component" value="Chromosome 8"/>
</dbReference>
<reference evidence="1" key="1">
    <citation type="journal article" date="2022" name="bioRxiv">
        <title>Sequencing and chromosome-scale assembly of the giantPleurodeles waltlgenome.</title>
        <authorList>
            <person name="Brown T."/>
            <person name="Elewa A."/>
            <person name="Iarovenko S."/>
            <person name="Subramanian E."/>
            <person name="Araus A.J."/>
            <person name="Petzold A."/>
            <person name="Susuki M."/>
            <person name="Suzuki K.-i.T."/>
            <person name="Hayashi T."/>
            <person name="Toyoda A."/>
            <person name="Oliveira C."/>
            <person name="Osipova E."/>
            <person name="Leigh N.D."/>
            <person name="Simon A."/>
            <person name="Yun M.H."/>
        </authorList>
    </citation>
    <scope>NUCLEOTIDE SEQUENCE</scope>
    <source>
        <strain evidence="1">20211129_DDA</strain>
        <tissue evidence="1">Liver</tissue>
    </source>
</reference>
<protein>
    <submittedName>
        <fullName evidence="1">Uncharacterized protein</fullName>
    </submittedName>
</protein>
<proteinExistence type="predicted"/>
<dbReference type="AlphaFoldDB" id="A0AAV7P489"/>
<sequence length="158" mass="16412">MGACNVVRLSIAPSFFTGVQRPPRCEAQTSDVCRALSINSPTSPDVRRSGRALQFRHRGSKCRSGPQSSQRGQVLDCLTTHLSSGAPWGSQAVLLCALAVRGSPAALLCGCVEGPTCPTHVTRASKQATRAGLSSLYATGDNLLRPPASPPGLSISGL</sequence>
<accession>A0AAV7P489</accession>
<comment type="caution">
    <text evidence="1">The sequence shown here is derived from an EMBL/GenBank/DDBJ whole genome shotgun (WGS) entry which is preliminary data.</text>
</comment>
<evidence type="ECO:0000313" key="2">
    <source>
        <dbReference type="Proteomes" id="UP001066276"/>
    </source>
</evidence>
<dbReference type="EMBL" id="JANPWB010000012">
    <property type="protein sequence ID" value="KAJ1120005.1"/>
    <property type="molecule type" value="Genomic_DNA"/>
</dbReference>
<gene>
    <name evidence="1" type="ORF">NDU88_008188</name>
</gene>